<accession>A0ABN2D0Q8</accession>
<dbReference type="Gene3D" id="2.50.20.20">
    <property type="match status" value="1"/>
</dbReference>
<evidence type="ECO:0008006" key="3">
    <source>
        <dbReference type="Google" id="ProtNLM"/>
    </source>
</evidence>
<dbReference type="InterPro" id="IPR029046">
    <property type="entry name" value="LolA/LolB/LppX"/>
</dbReference>
<dbReference type="EMBL" id="BAAAOS010000017">
    <property type="protein sequence ID" value="GAA1566896.1"/>
    <property type="molecule type" value="Genomic_DNA"/>
</dbReference>
<dbReference type="SUPFAM" id="SSF89392">
    <property type="entry name" value="Prokaryotic lipoproteins and lipoprotein localization factors"/>
    <property type="match status" value="1"/>
</dbReference>
<keyword evidence="2" id="KW-1185">Reference proteome</keyword>
<organism evidence="1 2">
    <name type="scientific">Kribbella sancticallisti</name>
    <dbReference type="NCBI Taxonomy" id="460087"/>
    <lineage>
        <taxon>Bacteria</taxon>
        <taxon>Bacillati</taxon>
        <taxon>Actinomycetota</taxon>
        <taxon>Actinomycetes</taxon>
        <taxon>Propionibacteriales</taxon>
        <taxon>Kribbellaceae</taxon>
        <taxon>Kribbella</taxon>
    </lineage>
</organism>
<evidence type="ECO:0000313" key="1">
    <source>
        <dbReference type="EMBL" id="GAA1566896.1"/>
    </source>
</evidence>
<proteinExistence type="predicted"/>
<gene>
    <name evidence="1" type="ORF">GCM10009789_20490</name>
</gene>
<comment type="caution">
    <text evidence="1">The sequence shown here is derived from an EMBL/GenBank/DDBJ whole genome shotgun (WGS) entry which is preliminary data.</text>
</comment>
<evidence type="ECO:0000313" key="2">
    <source>
        <dbReference type="Proteomes" id="UP001500393"/>
    </source>
</evidence>
<reference evidence="1 2" key="1">
    <citation type="journal article" date="2019" name="Int. J. Syst. Evol. Microbiol.">
        <title>The Global Catalogue of Microorganisms (GCM) 10K type strain sequencing project: providing services to taxonomists for standard genome sequencing and annotation.</title>
        <authorList>
            <consortium name="The Broad Institute Genomics Platform"/>
            <consortium name="The Broad Institute Genome Sequencing Center for Infectious Disease"/>
            <person name="Wu L."/>
            <person name="Ma J."/>
        </authorList>
    </citation>
    <scope>NUCLEOTIDE SEQUENCE [LARGE SCALE GENOMIC DNA]</scope>
    <source>
        <strain evidence="1 2">JCM 14969</strain>
    </source>
</reference>
<protein>
    <recommendedName>
        <fullName evidence="3">Lipoprotein LprG</fullName>
    </recommendedName>
</protein>
<sequence>MKKAIATKTTLRTTMRMVAGGEVMTVTGVQSTKPVAMQLDMSGSMVGGKAKMIVTGGKLYVSMKDLTPAGKFVKVDPKNSSDPQAAAFGSMLEEMDPTKTFDAFDGGLLSVKFVRAETVAGAKLDRYAVTVDTAKALKAQGQPAVAGMPKTLVYALWMDAANLMRKVSFEMPGVSMTMTAGDWGKPVSIKAPPASAIVKR</sequence>
<dbReference type="Proteomes" id="UP001500393">
    <property type="component" value="Unassembled WGS sequence"/>
</dbReference>
<name>A0ABN2D0Q8_9ACTN</name>